<dbReference type="Proteomes" id="UP001055247">
    <property type="component" value="Unassembled WGS sequence"/>
</dbReference>
<accession>A0AAV4ZMF6</accession>
<feature type="compositionally biased region" description="Basic and acidic residues" evidence="1">
    <location>
        <begin position="18"/>
        <end position="40"/>
    </location>
</feature>
<keyword evidence="3" id="KW-1185">Reference proteome</keyword>
<organism evidence="2 3">
    <name type="scientific">Methylobacterium hispanicum</name>
    <dbReference type="NCBI Taxonomy" id="270350"/>
    <lineage>
        <taxon>Bacteria</taxon>
        <taxon>Pseudomonadati</taxon>
        <taxon>Pseudomonadota</taxon>
        <taxon>Alphaproteobacteria</taxon>
        <taxon>Hyphomicrobiales</taxon>
        <taxon>Methylobacteriaceae</taxon>
        <taxon>Methylobacterium</taxon>
    </lineage>
</organism>
<dbReference type="AlphaFoldDB" id="A0AAV4ZMF6"/>
<gene>
    <name evidence="2" type="ORF">BHAOGJBA_2894</name>
</gene>
<comment type="caution">
    <text evidence="2">The sequence shown here is derived from an EMBL/GenBank/DDBJ whole genome shotgun (WGS) entry which is preliminary data.</text>
</comment>
<feature type="compositionally biased region" description="Basic residues" evidence="1">
    <location>
        <begin position="122"/>
        <end position="132"/>
    </location>
</feature>
<evidence type="ECO:0000256" key="1">
    <source>
        <dbReference type="SAM" id="MobiDB-lite"/>
    </source>
</evidence>
<reference evidence="2" key="2">
    <citation type="submission" date="2021-08" db="EMBL/GenBank/DDBJ databases">
        <authorList>
            <person name="Tani A."/>
            <person name="Ola A."/>
            <person name="Ogura Y."/>
            <person name="Katsura K."/>
            <person name="Hayashi T."/>
        </authorList>
    </citation>
    <scope>NUCLEOTIDE SEQUENCE</scope>
    <source>
        <strain evidence="2">DSM 16372</strain>
    </source>
</reference>
<name>A0AAV4ZMF6_9HYPH</name>
<proteinExistence type="predicted"/>
<evidence type="ECO:0000313" key="3">
    <source>
        <dbReference type="Proteomes" id="UP001055247"/>
    </source>
</evidence>
<evidence type="ECO:0000313" key="2">
    <source>
        <dbReference type="EMBL" id="GJD89367.1"/>
    </source>
</evidence>
<reference evidence="2" key="1">
    <citation type="journal article" date="2016" name="Front. Microbiol.">
        <title>Genome Sequence of the Piezophilic, Mesophilic Sulfate-Reducing Bacterium Desulfovibrio indicus J2T.</title>
        <authorList>
            <person name="Cao J."/>
            <person name="Maignien L."/>
            <person name="Shao Z."/>
            <person name="Alain K."/>
            <person name="Jebbar M."/>
        </authorList>
    </citation>
    <scope>NUCLEOTIDE SEQUENCE</scope>
    <source>
        <strain evidence="2">DSM 16372</strain>
    </source>
</reference>
<feature type="region of interest" description="Disordered" evidence="1">
    <location>
        <begin position="254"/>
        <end position="281"/>
    </location>
</feature>
<feature type="compositionally biased region" description="Basic residues" evidence="1">
    <location>
        <begin position="153"/>
        <end position="166"/>
    </location>
</feature>
<protein>
    <submittedName>
        <fullName evidence="2">Uncharacterized protein</fullName>
    </submittedName>
</protein>
<sequence>MSPKAIGSRTPGSGAGFGRDRSVTSFEPRSKESRPCEFRARAGGSGPSCRTIRPDDGRRWPMSHRRVRRRDPADLDALCRPPSDHGVGTKDIDHVGPAQGSWPFSRTRPHRCPPSSVGGGSRTHRRRPPSRCRRFEGCATPDGMEASLGSRATPRRHRARSSCHTGRRTLQNQRTVHARTGLGLRAHEVEVLQAGRKGQLNSARRRDDRGCRSLLAGSPAGLAGGFRKPAVCISGRTPGDPDSLLRAGPRRLRTRGQPSVVGSAETVADRKPDGAAPGTRRRIANCANEAPGTTSDAKWRLLPHRMAGAS</sequence>
<dbReference type="EMBL" id="BPQO01000011">
    <property type="protein sequence ID" value="GJD89367.1"/>
    <property type="molecule type" value="Genomic_DNA"/>
</dbReference>
<feature type="region of interest" description="Disordered" evidence="1">
    <location>
        <begin position="1"/>
        <end position="166"/>
    </location>
</feature>